<dbReference type="Proteomes" id="UP000799754">
    <property type="component" value="Unassembled WGS sequence"/>
</dbReference>
<comment type="caution">
    <text evidence="1">The sequence shown here is derived from an EMBL/GenBank/DDBJ whole genome shotgun (WGS) entry which is preliminary data.</text>
</comment>
<gene>
    <name evidence="1" type="ORF">BU25DRAFT_425260</name>
</gene>
<name>A0ACB6RM58_9PLEO</name>
<sequence length="1155" mass="126394">MKANFLALGLFGLAGTSAVLPHDYPKEYKDYPATTKEYKPYPTKSYEPEPYPAKDDYKICINQRRITYSIQLCVVIDERVAPLIPDGVVVKGAVGGSLDNITGYVALLIDAEVEELRALRLGLPGAVTTLGLSVSKDPPQVYIDGITGAPRYTKIGWLQSNAIAINFYHTGNNPLGLVDPSPSYLSWPSTQGSSFFGSPWVLCPLGTPSSTRSSSTARTSPAGIVKDPGSCVSRNLAAVNANPWKQESPAPSYPLAPGGYPGYSGVSAGDYYSSCILGQIECECGSIDSQSEFCCVRQVPVHLTTSPSPSLRACQDIVFHRVTFHLRGNSARPRAFLCCFTWPTPRPAPSCTPPTHLPLATFEYKNRFDMFGIGPMLPVITAAENVERSAKKVRKRKNKHGPGAGSHELTVMRRPSTIKTESTLIESSDEYAVKEPGIAAHHQRDLSLIVDFDFERAARQLKDGAISDLDLALFAFWIKAKNENYLLAKELVRELALDQGYNIDKITNLGVRKLLQEVHDVRPRFVAENSPSPKLAATDSSRYDRQKSLTNVLTPVTTRGKVWFAAIGGTAKIRSNKLNPRDPRHASTWESPFHNQTRTSDMGTSGSRRAVTSPLTARIDTLPPSLRLKRELAVQEASRPTMASSDTADYPPNSEYVRTKNEKQGLILIAPDRPAPLSVKLRGSQISNATPMPNTILRSVSTPIRIQLKGDLAPLPQVTASVMARDTDTLSLLSSSTTKNLHRSTGDVFGAVQDKNQDCSNPFTDRLNNSEDKRHGTNERYMHNDAGAHHLLGPYQLDASDIASESSYGTFGSLVRKGKGRASTCVSYNGGIMGDDSFDALESYIGTEGEDDCSLLESASTISEQEAQTQYQFAVQAPPSQPIITGPVPTSSERCATAQARRKSQVPNPVSPAINFHRPLPLRSYESEATMFPTVGAQANSGRNRAKSVTSIIASKRPAMETMPLPPLPRSSQAYDSPGHRGQENYKRDDSHTKISEQVDQYVASVSQRSSNASTLAAFPIPPMGNPVGELPMLVSRATSSPQALHTTPSQHPAAAASLEGTYRAITKVNMIAVLQRTRARGEQLQVIEWDKLTSFERAWREMNEVLLVTIYGKKDILLDDTDVAYIDCVARELRNDSTDFVFMDWVRRIFENGI</sequence>
<evidence type="ECO:0000313" key="2">
    <source>
        <dbReference type="Proteomes" id="UP000799754"/>
    </source>
</evidence>
<keyword evidence="2" id="KW-1185">Reference proteome</keyword>
<reference evidence="1" key="1">
    <citation type="journal article" date="2020" name="Stud. Mycol.">
        <title>101 Dothideomycetes genomes: a test case for predicting lifestyles and emergence of pathogens.</title>
        <authorList>
            <person name="Haridas S."/>
            <person name="Albert R."/>
            <person name="Binder M."/>
            <person name="Bloem J."/>
            <person name="Labutti K."/>
            <person name="Salamov A."/>
            <person name="Andreopoulos B."/>
            <person name="Baker S."/>
            <person name="Barry K."/>
            <person name="Bills G."/>
            <person name="Bluhm B."/>
            <person name="Cannon C."/>
            <person name="Castanera R."/>
            <person name="Culley D."/>
            <person name="Daum C."/>
            <person name="Ezra D."/>
            <person name="Gonzalez J."/>
            <person name="Henrissat B."/>
            <person name="Kuo A."/>
            <person name="Liang C."/>
            <person name="Lipzen A."/>
            <person name="Lutzoni F."/>
            <person name="Magnuson J."/>
            <person name="Mondo S."/>
            <person name="Nolan M."/>
            <person name="Ohm R."/>
            <person name="Pangilinan J."/>
            <person name="Park H.-J."/>
            <person name="Ramirez L."/>
            <person name="Alfaro M."/>
            <person name="Sun H."/>
            <person name="Tritt A."/>
            <person name="Yoshinaga Y."/>
            <person name="Zwiers L.-H."/>
            <person name="Turgeon B."/>
            <person name="Goodwin S."/>
            <person name="Spatafora J."/>
            <person name="Crous P."/>
            <person name="Grigoriev I."/>
        </authorList>
    </citation>
    <scope>NUCLEOTIDE SEQUENCE</scope>
    <source>
        <strain evidence="1">CBS 525.71</strain>
    </source>
</reference>
<dbReference type="EMBL" id="MU006740">
    <property type="protein sequence ID" value="KAF2623006.1"/>
    <property type="molecule type" value="Genomic_DNA"/>
</dbReference>
<evidence type="ECO:0000313" key="1">
    <source>
        <dbReference type="EMBL" id="KAF2623006.1"/>
    </source>
</evidence>
<organism evidence="1 2">
    <name type="scientific">Macroventuria anomochaeta</name>
    <dbReference type="NCBI Taxonomy" id="301207"/>
    <lineage>
        <taxon>Eukaryota</taxon>
        <taxon>Fungi</taxon>
        <taxon>Dikarya</taxon>
        <taxon>Ascomycota</taxon>
        <taxon>Pezizomycotina</taxon>
        <taxon>Dothideomycetes</taxon>
        <taxon>Pleosporomycetidae</taxon>
        <taxon>Pleosporales</taxon>
        <taxon>Pleosporineae</taxon>
        <taxon>Didymellaceae</taxon>
        <taxon>Macroventuria</taxon>
    </lineage>
</organism>
<protein>
    <submittedName>
        <fullName evidence="1">Uncharacterized protein</fullName>
    </submittedName>
</protein>
<accession>A0ACB6RM58</accession>
<proteinExistence type="predicted"/>